<dbReference type="FunFam" id="2.30.38.10:FF:000001">
    <property type="entry name" value="Non-ribosomal peptide synthetase PvdI"/>
    <property type="match status" value="4"/>
</dbReference>
<dbReference type="SMART" id="SM00823">
    <property type="entry name" value="PKS_PP"/>
    <property type="match status" value="4"/>
</dbReference>
<dbReference type="PROSITE" id="PS50075">
    <property type="entry name" value="CARRIER"/>
    <property type="match status" value="4"/>
</dbReference>
<dbReference type="InterPro" id="IPR023213">
    <property type="entry name" value="CAT-like_dom_sf"/>
</dbReference>
<dbReference type="GO" id="GO:0016874">
    <property type="term" value="F:ligase activity"/>
    <property type="evidence" value="ECO:0007669"/>
    <property type="project" value="UniProtKB-KW"/>
</dbReference>
<dbReference type="FunFam" id="3.40.50.12780:FF:000012">
    <property type="entry name" value="Non-ribosomal peptide synthetase"/>
    <property type="match status" value="4"/>
</dbReference>
<evidence type="ECO:0000256" key="3">
    <source>
        <dbReference type="ARBA" id="ARBA00022450"/>
    </source>
</evidence>
<proteinExistence type="inferred from homology"/>
<dbReference type="Gene3D" id="3.40.50.1820">
    <property type="entry name" value="alpha/beta hydrolase"/>
    <property type="match status" value="1"/>
</dbReference>
<evidence type="ECO:0000256" key="5">
    <source>
        <dbReference type="ARBA" id="ARBA00022598"/>
    </source>
</evidence>
<dbReference type="InterPro" id="IPR013217">
    <property type="entry name" value="Methyltransf_12"/>
</dbReference>
<dbReference type="SUPFAM" id="SSF56801">
    <property type="entry name" value="Acetyl-CoA synthetase-like"/>
    <property type="match status" value="4"/>
</dbReference>
<feature type="domain" description="Carrier" evidence="8">
    <location>
        <begin position="973"/>
        <end position="1048"/>
    </location>
</feature>
<dbReference type="Pfam" id="PF08242">
    <property type="entry name" value="Methyltransf_12"/>
    <property type="match status" value="1"/>
</dbReference>
<dbReference type="PROSITE" id="PS00012">
    <property type="entry name" value="PHOSPHOPANTETHEINE"/>
    <property type="match status" value="4"/>
</dbReference>
<evidence type="ECO:0000256" key="2">
    <source>
        <dbReference type="ARBA" id="ARBA00006432"/>
    </source>
</evidence>
<protein>
    <submittedName>
        <fullName evidence="9">Non-ribosomal peptide synthetase</fullName>
    </submittedName>
    <submittedName>
        <fullName evidence="10">Nonribosomal peptide synthetase</fullName>
    </submittedName>
</protein>
<dbReference type="GO" id="GO:0072330">
    <property type="term" value="P:monocarboxylic acid biosynthetic process"/>
    <property type="evidence" value="ECO:0007669"/>
    <property type="project" value="UniProtKB-ARBA"/>
</dbReference>
<dbReference type="CDD" id="cd17652">
    <property type="entry name" value="A_NRPS_CmdD_like"/>
    <property type="match status" value="1"/>
</dbReference>
<evidence type="ECO:0000313" key="11">
    <source>
        <dbReference type="Proteomes" id="UP000495940"/>
    </source>
</evidence>
<dbReference type="Gene3D" id="3.30.559.10">
    <property type="entry name" value="Chloramphenicol acetyltransferase-like domain"/>
    <property type="match status" value="4"/>
</dbReference>
<dbReference type="InterPro" id="IPR001242">
    <property type="entry name" value="Condensation_dom"/>
</dbReference>
<feature type="region of interest" description="Disordered" evidence="7">
    <location>
        <begin position="1657"/>
        <end position="1680"/>
    </location>
</feature>
<keyword evidence="5" id="KW-0436">Ligase</keyword>
<dbReference type="GO" id="GO:0043041">
    <property type="term" value="P:amino acid activation for nonribosomal peptide biosynthetic process"/>
    <property type="evidence" value="ECO:0007669"/>
    <property type="project" value="TreeGrafter"/>
</dbReference>
<comment type="cofactor">
    <cofactor evidence="1">
        <name>pantetheine 4'-phosphate</name>
        <dbReference type="ChEBI" id="CHEBI:47942"/>
    </cofactor>
</comment>
<keyword evidence="3" id="KW-0596">Phosphopantetheine</keyword>
<dbReference type="Gene3D" id="3.40.50.980">
    <property type="match status" value="8"/>
</dbReference>
<evidence type="ECO:0000313" key="9">
    <source>
        <dbReference type="EMBL" id="QCD59163.1"/>
    </source>
</evidence>
<dbReference type="Gene3D" id="2.30.38.10">
    <property type="entry name" value="Luciferase, Domain 3"/>
    <property type="match status" value="4"/>
</dbReference>
<dbReference type="Pfam" id="PF00550">
    <property type="entry name" value="PP-binding"/>
    <property type="match status" value="4"/>
</dbReference>
<dbReference type="NCBIfam" id="NF003417">
    <property type="entry name" value="PRK04813.1"/>
    <property type="match status" value="5"/>
</dbReference>
<dbReference type="Proteomes" id="UP000495940">
    <property type="component" value="Chromosome"/>
</dbReference>
<organism evidence="10">
    <name type="scientific">Streptomyces hawaiiensis</name>
    <dbReference type="NCBI Taxonomy" id="67305"/>
    <lineage>
        <taxon>Bacteria</taxon>
        <taxon>Bacillati</taxon>
        <taxon>Actinomycetota</taxon>
        <taxon>Actinomycetes</taxon>
        <taxon>Kitasatosporales</taxon>
        <taxon>Streptomycetaceae</taxon>
        <taxon>Streptomyces</taxon>
    </lineage>
</organism>
<dbReference type="Pfam" id="PF00668">
    <property type="entry name" value="Condensation"/>
    <property type="match status" value="4"/>
</dbReference>
<dbReference type="NCBIfam" id="TIGR01733">
    <property type="entry name" value="AA-adenyl-dom"/>
    <property type="match status" value="4"/>
</dbReference>
<dbReference type="InterPro" id="IPR029063">
    <property type="entry name" value="SAM-dependent_MTases_sf"/>
</dbReference>
<dbReference type="CDD" id="cd02440">
    <property type="entry name" value="AdoMet_MTases"/>
    <property type="match status" value="1"/>
</dbReference>
<dbReference type="InterPro" id="IPR000873">
    <property type="entry name" value="AMP-dep_synth/lig_dom"/>
</dbReference>
<dbReference type="SUPFAM" id="SSF53335">
    <property type="entry name" value="S-adenosyl-L-methionine-dependent methyltransferases"/>
    <property type="match status" value="1"/>
</dbReference>
<dbReference type="FunFam" id="1.10.1200.10:FF:000016">
    <property type="entry name" value="Non-ribosomal peptide synthase"/>
    <property type="match status" value="4"/>
</dbReference>
<feature type="region of interest" description="Disordered" evidence="7">
    <location>
        <begin position="4559"/>
        <end position="4580"/>
    </location>
</feature>
<dbReference type="FunFam" id="3.30.559.30:FF:000001">
    <property type="entry name" value="Non-ribosomal peptide synthetase"/>
    <property type="match status" value="1"/>
</dbReference>
<gene>
    <name evidence="10" type="primary">adeG</name>
    <name evidence="9" type="ORF">CEB94_33340</name>
</gene>
<dbReference type="GO" id="GO:0009403">
    <property type="term" value="P:toxin biosynthetic process"/>
    <property type="evidence" value="ECO:0007669"/>
    <property type="project" value="UniProtKB-ARBA"/>
</dbReference>
<dbReference type="CDD" id="cd17651">
    <property type="entry name" value="A_NRPS_VisG_like"/>
    <property type="match status" value="1"/>
</dbReference>
<evidence type="ECO:0000256" key="4">
    <source>
        <dbReference type="ARBA" id="ARBA00022553"/>
    </source>
</evidence>
<dbReference type="InterPro" id="IPR029058">
    <property type="entry name" value="AB_hydrolase_fold"/>
</dbReference>
<dbReference type="CDD" id="cd19540">
    <property type="entry name" value="LCL_NRPS-like"/>
    <property type="match status" value="3"/>
</dbReference>
<dbReference type="InterPro" id="IPR020845">
    <property type="entry name" value="AMP-binding_CS"/>
</dbReference>
<dbReference type="PROSITE" id="PS00455">
    <property type="entry name" value="AMP_BINDING"/>
    <property type="match status" value="4"/>
</dbReference>
<dbReference type="CDD" id="cd17646">
    <property type="entry name" value="A_NRPS_AB3403-like"/>
    <property type="match status" value="1"/>
</dbReference>
<dbReference type="Pfam" id="PF13193">
    <property type="entry name" value="AMP-binding_C"/>
    <property type="match status" value="3"/>
</dbReference>
<feature type="domain" description="Carrier" evidence="8">
    <location>
        <begin position="2040"/>
        <end position="2115"/>
    </location>
</feature>
<dbReference type="Gene3D" id="1.10.1200.10">
    <property type="entry name" value="ACP-like"/>
    <property type="match status" value="3"/>
</dbReference>
<evidence type="ECO:0000259" key="8">
    <source>
        <dbReference type="PROSITE" id="PS50075"/>
    </source>
</evidence>
<dbReference type="InterPro" id="IPR020806">
    <property type="entry name" value="PKS_PP-bd"/>
</dbReference>
<dbReference type="GO" id="GO:0005829">
    <property type="term" value="C:cytosol"/>
    <property type="evidence" value="ECO:0007669"/>
    <property type="project" value="TreeGrafter"/>
</dbReference>
<dbReference type="PANTHER" id="PTHR45527:SF1">
    <property type="entry name" value="FATTY ACID SYNTHASE"/>
    <property type="match status" value="1"/>
</dbReference>
<dbReference type="RefSeq" id="WP_281292537.1">
    <property type="nucleotide sequence ID" value="NZ_CP021978.1"/>
</dbReference>
<name>A0A5B9BJS2_9ACTN</name>
<reference evidence="9 11" key="1">
    <citation type="submission" date="2017-06" db="EMBL/GenBank/DDBJ databases">
        <title>Complete Genome Sequence of Streptomyces hawaiiensis NRRL 15010 and insights into acyldepsipeptides biosynthesis.</title>
        <authorList>
            <person name="Mariita R.M."/>
            <person name="Sello J.K."/>
        </authorList>
    </citation>
    <scope>NUCLEOTIDE SEQUENCE [LARGE SCALE GENOMIC DNA]</scope>
    <source>
        <strain evidence="9 11">ATCC 12236</strain>
    </source>
</reference>
<dbReference type="Gene3D" id="3.30.300.30">
    <property type="match status" value="5"/>
</dbReference>
<dbReference type="KEGG" id="shaw:CEB94_33340"/>
<feature type="domain" description="Carrier" evidence="8">
    <location>
        <begin position="4577"/>
        <end position="4652"/>
    </location>
</feature>
<dbReference type="EMBL" id="CP021978">
    <property type="protein sequence ID" value="QCD59163.1"/>
    <property type="molecule type" value="Genomic_DNA"/>
</dbReference>
<dbReference type="InterPro" id="IPR036736">
    <property type="entry name" value="ACP-like_sf"/>
</dbReference>
<keyword evidence="6" id="KW-0677">Repeat</keyword>
<reference evidence="10" key="2">
    <citation type="journal article" date="2019" name="Appl. Environ. Microbiol.">
        <title>The ADEP biosynthetic gene cluster in Streptomyces hawaiiensis NRRL 15010 reveals an accessory clpP gene as a novel antibiotic resistance factor.</title>
        <authorList>
            <person name="Thomy D."/>
            <person name="Culp E."/>
            <person name="Adamek M."/>
            <person name="Cheng E.Y."/>
            <person name="Ziemert N."/>
            <person name="Wright G.D."/>
            <person name="Sass P."/>
            <person name="Brotz-Oesterhelt H."/>
        </authorList>
    </citation>
    <scope>NUCLEOTIDE SEQUENCE</scope>
    <source>
        <strain evidence="10">NRRL 15010</strain>
    </source>
</reference>
<dbReference type="FunFam" id="3.40.50.980:FF:000001">
    <property type="entry name" value="Non-ribosomal peptide synthetase"/>
    <property type="match status" value="4"/>
</dbReference>
<dbReference type="Pfam" id="PF00501">
    <property type="entry name" value="AMP-binding"/>
    <property type="match status" value="4"/>
</dbReference>
<sequence>MREDGSITLSSGRRGIVLPLSSAQREVWFAQQLDVANPFYNVGGYLEILGPIDATLFEAALRQTVSEAEALHVRFVEQEGEPGQILEPPSRWPLHHIDVSDAPDPRAAAEEWMRADLAKPYNLAQGPLFRQALFTVAPDRFLWYEGSHHIVLDALSHSLIIRRVAEVYTSLVDDQPVPATRFGSLTSLLDDEAEYRQSARYEKSRTYWLNRFHDQPETVRLAGPPMAMPSTFLRRTAYLPHGVWQLVRKAAAETGTTVPNVITAAVAAFLQRMTNAREVVLGLAVTGRDSSWLRRVPGMLAHAVPLRIPIGSATIMTDLIRQTSQESFQALRHLRYSSEELRRDLPARGGRQNIFGPLVNYMSFDYDLRMGPHRTYFHNISNGPVEDLSIAVYDTHDGQDIRLDFDANPQLYSPSEIVTLQQRFLRFLESSLSVGIDQPIARAVLLSADERAQIIEARNATDREVIVPSVLSEAFEAQVRVTPAGVAVVCDEVEVSYAELNERANRLARLLVARGAGPERLVGLAVPRSVELVVAVLAVLKAGAAYLPLDVEYPRERLAFMVGDAAPVLLVSTEAVVAGVPGDVERVLLDDPAVLEELAGLPAGDVESGERLGVVGPQSPAYVIYTSGSTGTPKGVVVTHAGAASLVSQQVDGLGVGADSRVLQFASPSFDAMFWEWCMALLTGAALVLADNQRLAPGPALAELAAEHRVTHATIPPAALAIMAPDSLPMVTTLVVAGEASSAALVSDWAPGRTMINAYGPTESTVCATMTGPLTGTGTPPIGRPIWNTRVYVLDAGLAPVPVGVAGELYLAGVGLARGYLNRPGLTAERFVANPFTPGERMYRTGDLVRWNAEGELEYLGRADSQVKVRGFRIELGEVETVLAGRPEVGQAAVMVREDRPGDQRIVAYVVPGAGRVVDERVLRGRLSEVLPEYMVPSAVVVLDALPLTPNGKLDRRALPAPDFGGGRGVRRGPRSPQEEVLCAAFAEVLGVGQVGVDDSFFELGGHSLLATRLISRVRSVLGVELSVRAVFEAPTVAALAQRLSQGQGARPAVRVVERPDIVPLSFAQRRLWFLHRLEGPSATYNMPMAIRLSGELDRDALRLALGDVVERHESLRTVFGEADGVPYQRVLDVVDVAIPVVPLTETELARETAEAAAHAFDLTAEIPLRATLFELSPTEHVLLLVLHHIAADGWSIVPLSRDLALAYTARTAHRAPEWSRLPVQYADYVAWQRELLGSEEEPNSLISQQVGYWTDALAGIPERLNLPADRPHPAVATFTGGVVPFAFSADAHQSAVALARETGSTVFMVVQAALAALLHKLGAGTDIPIGSPIAGRTDQALDGVVGIFVNTLVLRTDVSGDPSFRELLARVRETDLAAYAHQDVPFEHLVEVLSPARSLSHHPLFQVMLAAEDVNTGLIDLPGLASSLQPLGTGTAKFDLSLSYSELHSEDGTPAGIDCRIEYSADLFDHATAERIGAYLTRFLEAAVNHTDSSVRNLDILTTTEHLRIEEEWNDTAHNVVELTLTELFEEQAARTPGRTALVFEDSELTYGDLHARADSLASLLTSFGAGPERVVAVAVPRSIDLVVALLAVLKSGAAYLPLDPDDPSERTAFVLDDAQPILLLVTEETSTLLPQTGSTPERIVLDSPETRIRLARSADDREQPEPGERPTTPLPQHPAYVIYTSGSTGRPKGVPIPHSGIVNRLLWMQAQYGLTGEDRVLQKTPSSFDVSVWEFFWPLIAGAGLVIARPGGHKDPAYLADLINEQQVTTAHFVPSMLRAFLSRPAAATCTSLRQVICSGEALTADLAQAFHTTLSIPLHNLYGPTEASVDVTYHACASETEDKHPPIGRPIWNTRVYVLDAGLAPVPVGVAGELYLAGVGLARGYLNRPGLTAERFVANPFTPGERMYRTGDLVRWNAEGELEYLGRADSQVKVRGFRIELGEVETVLAGRPEVGQAAVMVREDRPGDQRIVAYVVPGAGRVVDERVLRGRLSEVLPEYMVPSAVVVLDALPLTPSGKVDRRALPAPVIDTESSGRGPRTPQEEILCGVFAEVLGVSRVDVDSNFFELGGHSLLATRLISRVRSVLGVELSVRAVFEAPTVAALAQRLSQGQGARPAVRVVERPDIVPLSFAQRRLWFLHRLEGPSATYNMPMAIRLSGELDRDALRLALGDVVERHESLRTVFGEADGVPYQRVLDVVDVAIPVVPLTETELARETAEAAAHAFDLTAEIPLRATLFELSPTEHVLLLVLHHIAGDGGSLRPALRDVGVAYVARAGGRVPGWSELPVQYVDYTLWQQELLGDEGDPDSLVSRQVAYWSKTLEGLPEQLELPVDRPRPAVASYAGDVVPLAVDAEVHGRIVALARECGASVFMVLQAGLAVLLKRLGAGSDIALGSPIAGRMDEALDDLVGFFVNTLVLRTDVSGDPSFRELLGRVRETDLAAYAHQDVPFEHLVEVLNPARSLSHHPLFQVMLAFQSAERGELSLPGVQVSSMPVGTGTSRFDLLFNVDERFSASGVALGLEGFVEFSTDLFDRGTVVSLVERLVRVLEQVVADPGVRVGAVELLSADERAQIIEARNATDREVIVPSVLSEAFEAQVRVTPAGVAVVCDEVEVSYAELNERANRLARLLVARGAGPERLVGLAVPRSVELVVAVLAVLKAGAAYLPLDVEYPRERLAFMVGDAAPVLLVSTEAVVAGVPGDVERVLLDDPAVLEELAGLPAGDVESGERLGVVGPQSPAYVIYTSGSTGTPKGVVMTVEALANLIAWHVATIGAGPEASVAQFTAISFDVSAQEILETLGSGKRLVVPDADVRRDAARFVRWLEEYRITELYAPNVMVEAVCEAALEQHRTLPALHHIGQAGEALRLSSAVQDFFSASSDRRMHNHYGPAETHVVTAHSLSDDVTGWRATAPIGRPIWNTRVYVLDAGLAPVPVGVAGELYIAGAALARGYHDRPGLTAERFVANPFTPGERMYRTGDLVRWNAEGELEYLGRADSQVKVRGFRIELGEVETVLAGRPEVGQAAVMVREDRPGDQRIVAYVVPGAGRVVDERVLRGRLSEVLPEYMVPSAVVVLDALPLTPSGKVDRRALPAPVIDTESSGRGPRTPQEEILCGVFADVLGVSRVDVDSNFFELGGHSLLATRLISRVRSVLGVELSVRAVFEAPTVAALAQLLPSAGTARPAVRVVSERPDIVPLSFAQRRLWFLHRLEGPSATYNMPMAIRLSGELDRDALRLALGDVVERHESLRTVFPEVDGVPQQRVLSVSAAGVGLSVVSTVEEELPERLAAAAADGFDLANDLPLRVTLFELSPTEHVLLFVLNHIAGDGWSLRPLSRDVTEAYVARVGGRVPGWSELPVQYVDYTLWQQELLGDESDPQSVISRQVDYWKTALTDIPDRLDVPVDRPRPAVASYRGDLIDIQMSAEVHGRIVALARECGASVFMVLQAGLAVLLKRLGAGSDIALGSPIAGRMDEALDDLVGFFVNTLVLRTDVSGDPSFRELLGRVRETDLAAYAHQDVPFEHLVEVLNPARSLSHHPLFQVMLALQNTPEGAFVLPGLESRIEPVGTGTSRFDLFFNLRERFSASGVALGLEGFVEFSTDLFDRGTVVSLVERLVRVLEQVVADPGVRVGAVELLSADERAQIIEARNATDREVIVPSVLSEAFEAQVRVTPAGVAVVCDEVEVSYAELNERANRLARLLVARGAGPERLVGLAVPRSVELVVAVLAVLKAGAAYLPLDVEYPRERLAFMVGDAAPVLLVSTEAVVAGVPGDVERVLLDDPAVLEELAGLPAGDVESGERLGVVGPQSPAYVIYTSGSTGTPKGVVVAQESVADLLSWAVRAFDRGRLSHVLAATSLSFDVSVFELFAPLVSGGSVEVVRDVLALLGRPWSGSLISAVPSALAQVVGQPDLAVKAQTVVLAGEALSAQVVADIRAAMPGCQVANIYGPTEATVYATAWFAGVDHTVTPPIGRPIWNTRVYVLDAGLAPVPVGVAGELYLAGVGLARGYLNRPGLTAERFVANPFTPGERMYRTGDLVRWNAEGELEYLGRADSQVKVRGFRIELGEVETVLAGRPEVGQAAVMVREDRPGDQRIVAYVVPKTASAQSSDQVEDEQVDEWQQVYDSIYGQTKDSAGFGDDFTGWVSSYDGEPIPLEQMRAWRDATVERILSHTPERVLEIGVGSGLLLAHLAQHCDEYWASDFSSAVIDKLRSDVAGHPEIAERLTLLCRPADVTSDLPENHFDTIVINSVVQYFPSRSYLLQVLENSLRLLRPGGRLLIGDVRNFDLLSSFHAAVQLARSATEDDVPTVRRAVKRAVSDEKELLVSPAFFAASADLFHDVNAVDIRIKQGGHLNELTRYRYDVTLHKQATSTVSLAQADSLRWGREVSDMEELARYLTQQRPSALRVTGVANGRLAHEIAAVHAMEADEPMAEVRRRAADSDSAGWDPEQFQALGEEQGYGVVTTWSGASHDGAFDVVFHTATDTAAALTDVYLSAEGSTSTTSGMTNDPAGHRQKKTLVTSLRRQLSEALPEYMVPSAVVVLDELPLTPSGKLDRRALPTPDFSGRAGGRRPRTPQEEVLCDLFAEVLGLPRVGVDDSFFDLGGHSLLATRLISRVRSVLGVELSIGSIFDAPTVASMASSLKMVEKTQRPKLRRMQRPGETR</sequence>
<dbReference type="InterPro" id="IPR025110">
    <property type="entry name" value="AMP-bd_C"/>
</dbReference>
<dbReference type="PANTHER" id="PTHR45527">
    <property type="entry name" value="NONRIBOSOMAL PEPTIDE SYNTHETASE"/>
    <property type="match status" value="1"/>
</dbReference>
<feature type="compositionally biased region" description="Basic and acidic residues" evidence="7">
    <location>
        <begin position="1657"/>
        <end position="1670"/>
    </location>
</feature>
<dbReference type="GO" id="GO:0031177">
    <property type="term" value="F:phosphopantetheine binding"/>
    <property type="evidence" value="ECO:0007669"/>
    <property type="project" value="InterPro"/>
</dbReference>
<dbReference type="InterPro" id="IPR010071">
    <property type="entry name" value="AA_adenyl_dom"/>
</dbReference>
<dbReference type="Gene3D" id="3.40.50.150">
    <property type="entry name" value="Vaccinia Virus protein VP39"/>
    <property type="match status" value="1"/>
</dbReference>
<comment type="similarity">
    <text evidence="2">Belongs to the ATP-dependent AMP-binding enzyme family.</text>
</comment>
<dbReference type="CDD" id="cd05930">
    <property type="entry name" value="A_NRPS"/>
    <property type="match status" value="1"/>
</dbReference>
<dbReference type="InterPro" id="IPR045851">
    <property type="entry name" value="AMP-bd_C_sf"/>
</dbReference>
<dbReference type="SUPFAM" id="SSF47336">
    <property type="entry name" value="ACP-like"/>
    <property type="match status" value="4"/>
</dbReference>
<accession>A0A5B9BJS2</accession>
<keyword evidence="4" id="KW-0597">Phosphoprotein</keyword>
<evidence type="ECO:0000256" key="7">
    <source>
        <dbReference type="SAM" id="MobiDB-lite"/>
    </source>
</evidence>
<dbReference type="SUPFAM" id="SSF52777">
    <property type="entry name" value="CoA-dependent acyltransferases"/>
    <property type="match status" value="8"/>
</dbReference>
<dbReference type="FunFam" id="3.30.559.10:FF:000012">
    <property type="entry name" value="Non-ribosomal peptide synthetase"/>
    <property type="match status" value="1"/>
</dbReference>
<dbReference type="InterPro" id="IPR009081">
    <property type="entry name" value="PP-bd_ACP"/>
</dbReference>
<dbReference type="Gene3D" id="3.30.559.30">
    <property type="entry name" value="Nonribosomal peptide synthetase, condensation domain"/>
    <property type="match status" value="4"/>
</dbReference>
<evidence type="ECO:0000256" key="6">
    <source>
        <dbReference type="ARBA" id="ARBA00022737"/>
    </source>
</evidence>
<dbReference type="GO" id="GO:0008610">
    <property type="term" value="P:lipid biosynthetic process"/>
    <property type="evidence" value="ECO:0007669"/>
    <property type="project" value="UniProtKB-ARBA"/>
</dbReference>
<feature type="domain" description="Carrier" evidence="8">
    <location>
        <begin position="3108"/>
        <end position="3183"/>
    </location>
</feature>
<dbReference type="EMBL" id="MK047367">
    <property type="protein sequence ID" value="QED88054.1"/>
    <property type="molecule type" value="Genomic_DNA"/>
</dbReference>
<dbReference type="InterPro" id="IPR006162">
    <property type="entry name" value="Ppantetheine_attach_site"/>
</dbReference>
<keyword evidence="11" id="KW-1185">Reference proteome</keyword>
<dbReference type="GO" id="GO:0017000">
    <property type="term" value="P:antibiotic biosynthetic process"/>
    <property type="evidence" value="ECO:0007669"/>
    <property type="project" value="UniProtKB-ARBA"/>
</dbReference>
<evidence type="ECO:0000256" key="1">
    <source>
        <dbReference type="ARBA" id="ARBA00001957"/>
    </source>
</evidence>
<evidence type="ECO:0000313" key="10">
    <source>
        <dbReference type="EMBL" id="QED88054.1"/>
    </source>
</evidence>
<dbReference type="FunFam" id="3.30.300.30:FF:000010">
    <property type="entry name" value="Enterobactin synthetase component F"/>
    <property type="match status" value="3"/>
</dbReference>
<dbReference type="FunFam" id="3.40.50.980:FF:000002">
    <property type="entry name" value="Enterobactin synthetase component F"/>
    <property type="match status" value="1"/>
</dbReference>